<dbReference type="AlphaFoldDB" id="A6K0C5"/>
<dbReference type="EMBL" id="CH474010">
    <property type="protein sequence ID" value="EDL94172.1"/>
    <property type="molecule type" value="Genomic_DNA"/>
</dbReference>
<sequence length="54" mass="6066">MPAMMTSARLSLRPPSTSVRIVWLSCCSTVRTPMLWMLLGTLPSTMQCIVRTRP</sequence>
<evidence type="ECO:0000313" key="2">
    <source>
        <dbReference type="Proteomes" id="UP000234681"/>
    </source>
</evidence>
<proteinExistence type="predicted"/>
<protein>
    <submittedName>
        <fullName evidence="1">RCG42143</fullName>
    </submittedName>
</protein>
<organism evidence="1 2">
    <name type="scientific">Rattus norvegicus</name>
    <name type="common">Rat</name>
    <dbReference type="NCBI Taxonomy" id="10116"/>
    <lineage>
        <taxon>Eukaryota</taxon>
        <taxon>Metazoa</taxon>
        <taxon>Chordata</taxon>
        <taxon>Craniata</taxon>
        <taxon>Vertebrata</taxon>
        <taxon>Euteleostomi</taxon>
        <taxon>Mammalia</taxon>
        <taxon>Eutheria</taxon>
        <taxon>Euarchontoglires</taxon>
        <taxon>Glires</taxon>
        <taxon>Rodentia</taxon>
        <taxon>Myomorpha</taxon>
        <taxon>Muroidea</taxon>
        <taxon>Muridae</taxon>
        <taxon>Murinae</taxon>
        <taxon>Rattus</taxon>
    </lineage>
</organism>
<evidence type="ECO:0000313" key="1">
    <source>
        <dbReference type="EMBL" id="EDL94172.1"/>
    </source>
</evidence>
<reference evidence="1 2" key="1">
    <citation type="submission" date="2005-07" db="EMBL/GenBank/DDBJ databases">
        <authorList>
            <person name="Mural R.J."/>
            <person name="Li P.W."/>
            <person name="Adams M.D."/>
            <person name="Amanatides P.G."/>
            <person name="Baden-Tillson H."/>
            <person name="Barnstead M."/>
            <person name="Chin S.H."/>
            <person name="Dew I."/>
            <person name="Evans C.A."/>
            <person name="Ferriera S."/>
            <person name="Flanigan M."/>
            <person name="Fosler C."/>
            <person name="Glodek A."/>
            <person name="Gu Z."/>
            <person name="Holt R.A."/>
            <person name="Jennings D."/>
            <person name="Kraft C.L."/>
            <person name="Lu F."/>
            <person name="Nguyen T."/>
            <person name="Nusskern D.R."/>
            <person name="Pfannkoch C.M."/>
            <person name="Sitter C."/>
            <person name="Sutton G.G."/>
            <person name="Venter J.C."/>
            <person name="Wang Z."/>
            <person name="Woodage T."/>
            <person name="Zheng X.H."/>
            <person name="Zhong F."/>
        </authorList>
    </citation>
    <scope>NUCLEOTIDE SEQUENCE [LARGE SCALE GENOMIC DNA]</scope>
    <source>
        <strain>BN</strain>
        <strain evidence="2">Sprague-Dawley</strain>
    </source>
</reference>
<name>A6K0C5_RAT</name>
<gene>
    <name evidence="1" type="ORF">rCG_42143</name>
</gene>
<dbReference type="Proteomes" id="UP000234681">
    <property type="component" value="Chromosome 15"/>
</dbReference>
<accession>A6K0C5</accession>